<dbReference type="Proteomes" id="UP000824264">
    <property type="component" value="Unassembled WGS sequence"/>
</dbReference>
<feature type="domain" description="4Fe-4S ferredoxin-type" evidence="8">
    <location>
        <begin position="82"/>
        <end position="111"/>
    </location>
</feature>
<keyword evidence="4" id="KW-0677">Repeat</keyword>
<keyword evidence="6" id="KW-0408">Iron</keyword>
<evidence type="ECO:0000313" key="10">
    <source>
        <dbReference type="Proteomes" id="UP000824264"/>
    </source>
</evidence>
<gene>
    <name evidence="9" type="ORF">H9874_05385</name>
</gene>
<dbReference type="AlphaFoldDB" id="A0A9D1R0A6"/>
<evidence type="ECO:0000256" key="6">
    <source>
        <dbReference type="ARBA" id="ARBA00023004"/>
    </source>
</evidence>
<evidence type="ECO:0000313" key="9">
    <source>
        <dbReference type="EMBL" id="HIW78564.1"/>
    </source>
</evidence>
<dbReference type="GO" id="GO:0046872">
    <property type="term" value="F:metal ion binding"/>
    <property type="evidence" value="ECO:0007669"/>
    <property type="project" value="UniProtKB-KW"/>
</dbReference>
<sequence length="165" mass="17746">MSRYMIESVPEKCKACRRCEIACIAAHHGLTFKEALKKRDELVARVHVVKSGSVKSPISCRQCDNAPCARICPTGALRQTDGVVVMNAQICSGCQLCIMACPYGAISLESIGLPSAGSETMAQKSMRSVAVRCDLCKDWMKKEGKSVPACVEACPVHARSVVQIG</sequence>
<evidence type="ECO:0000256" key="4">
    <source>
        <dbReference type="ARBA" id="ARBA00022737"/>
    </source>
</evidence>
<dbReference type="InterPro" id="IPR017896">
    <property type="entry name" value="4Fe4S_Fe-S-bd"/>
</dbReference>
<evidence type="ECO:0000256" key="3">
    <source>
        <dbReference type="ARBA" id="ARBA00022723"/>
    </source>
</evidence>
<evidence type="ECO:0000256" key="1">
    <source>
        <dbReference type="ARBA" id="ARBA00022448"/>
    </source>
</evidence>
<dbReference type="CDD" id="cd10554">
    <property type="entry name" value="HycB_like"/>
    <property type="match status" value="1"/>
</dbReference>
<dbReference type="Pfam" id="PF13247">
    <property type="entry name" value="Fer4_11"/>
    <property type="match status" value="1"/>
</dbReference>
<evidence type="ECO:0000256" key="7">
    <source>
        <dbReference type="ARBA" id="ARBA00023014"/>
    </source>
</evidence>
<dbReference type="PANTHER" id="PTHR43177">
    <property type="entry name" value="PROTEIN NRFC"/>
    <property type="match status" value="1"/>
</dbReference>
<reference evidence="9" key="1">
    <citation type="journal article" date="2021" name="PeerJ">
        <title>Extensive microbial diversity within the chicken gut microbiome revealed by metagenomics and culture.</title>
        <authorList>
            <person name="Gilroy R."/>
            <person name="Ravi A."/>
            <person name="Getino M."/>
            <person name="Pursley I."/>
            <person name="Horton D.L."/>
            <person name="Alikhan N.F."/>
            <person name="Baker D."/>
            <person name="Gharbi K."/>
            <person name="Hall N."/>
            <person name="Watson M."/>
            <person name="Adriaenssens E.M."/>
            <person name="Foster-Nyarko E."/>
            <person name="Jarju S."/>
            <person name="Secka A."/>
            <person name="Antonio M."/>
            <person name="Oren A."/>
            <person name="Chaudhuri R.R."/>
            <person name="La Ragione R."/>
            <person name="Hildebrand F."/>
            <person name="Pallen M.J."/>
        </authorList>
    </citation>
    <scope>NUCLEOTIDE SEQUENCE</scope>
    <source>
        <strain evidence="9">ChiSxjej5B17-1746</strain>
    </source>
</reference>
<dbReference type="PROSITE" id="PS51379">
    <property type="entry name" value="4FE4S_FER_2"/>
    <property type="match status" value="1"/>
</dbReference>
<keyword evidence="1" id="KW-0813">Transport</keyword>
<dbReference type="PROSITE" id="PS00198">
    <property type="entry name" value="4FE4S_FER_1"/>
    <property type="match status" value="1"/>
</dbReference>
<evidence type="ECO:0000256" key="2">
    <source>
        <dbReference type="ARBA" id="ARBA00022485"/>
    </source>
</evidence>
<protein>
    <submittedName>
        <fullName evidence="9">4Fe-4S dicluster domain-containing protein</fullName>
    </submittedName>
</protein>
<proteinExistence type="predicted"/>
<dbReference type="InterPro" id="IPR017900">
    <property type="entry name" value="4Fe4S_Fe_S_CS"/>
</dbReference>
<comment type="caution">
    <text evidence="9">The sequence shown here is derived from an EMBL/GenBank/DDBJ whole genome shotgun (WGS) entry which is preliminary data.</text>
</comment>
<dbReference type="EMBL" id="DXGI01000192">
    <property type="protein sequence ID" value="HIW78564.1"/>
    <property type="molecule type" value="Genomic_DNA"/>
</dbReference>
<keyword evidence="3" id="KW-0479">Metal-binding</keyword>
<dbReference type="SUPFAM" id="SSF54862">
    <property type="entry name" value="4Fe-4S ferredoxins"/>
    <property type="match status" value="1"/>
</dbReference>
<dbReference type="Gene3D" id="3.30.70.20">
    <property type="match status" value="2"/>
</dbReference>
<keyword evidence="7" id="KW-0411">Iron-sulfur</keyword>
<dbReference type="PANTHER" id="PTHR43177:SF5">
    <property type="entry name" value="ANAEROBIC DIMETHYL SULFOXIDE REDUCTASE CHAIN B-RELATED"/>
    <property type="match status" value="1"/>
</dbReference>
<evidence type="ECO:0000256" key="5">
    <source>
        <dbReference type="ARBA" id="ARBA00022982"/>
    </source>
</evidence>
<organism evidence="9 10">
    <name type="scientific">Candidatus Bilophila faecipullorum</name>
    <dbReference type="NCBI Taxonomy" id="2838482"/>
    <lineage>
        <taxon>Bacteria</taxon>
        <taxon>Pseudomonadati</taxon>
        <taxon>Thermodesulfobacteriota</taxon>
        <taxon>Desulfovibrionia</taxon>
        <taxon>Desulfovibrionales</taxon>
        <taxon>Desulfovibrionaceae</taxon>
        <taxon>Bilophila</taxon>
    </lineage>
</organism>
<keyword evidence="2" id="KW-0004">4Fe-4S</keyword>
<name>A0A9D1R0A6_9BACT</name>
<reference evidence="9" key="2">
    <citation type="submission" date="2021-04" db="EMBL/GenBank/DDBJ databases">
        <authorList>
            <person name="Gilroy R."/>
        </authorList>
    </citation>
    <scope>NUCLEOTIDE SEQUENCE</scope>
    <source>
        <strain evidence="9">ChiSxjej5B17-1746</strain>
    </source>
</reference>
<dbReference type="InterPro" id="IPR050954">
    <property type="entry name" value="ET_IronSulfur_Cluster-Binding"/>
</dbReference>
<accession>A0A9D1R0A6</accession>
<keyword evidence="5" id="KW-0249">Electron transport</keyword>
<dbReference type="GO" id="GO:0051539">
    <property type="term" value="F:4 iron, 4 sulfur cluster binding"/>
    <property type="evidence" value="ECO:0007669"/>
    <property type="project" value="UniProtKB-KW"/>
</dbReference>
<evidence type="ECO:0000259" key="8">
    <source>
        <dbReference type="PROSITE" id="PS51379"/>
    </source>
</evidence>